<dbReference type="Gene3D" id="2.40.40.10">
    <property type="entry name" value="RlpA-like domain"/>
    <property type="match status" value="1"/>
</dbReference>
<accession>A0A0L6Z811</accession>
<keyword evidence="2" id="KW-0812">Transmembrane</keyword>
<dbReference type="SMART" id="SM01208">
    <property type="entry name" value="G5"/>
    <property type="match status" value="1"/>
</dbReference>
<dbReference type="GO" id="GO:0009254">
    <property type="term" value="P:peptidoglycan turnover"/>
    <property type="evidence" value="ECO:0007669"/>
    <property type="project" value="InterPro"/>
</dbReference>
<reference evidence="5" key="1">
    <citation type="submission" date="2015-08" db="EMBL/GenBank/DDBJ databases">
        <title>Genome sequence of the strict anaerobe Clostridium homopropionicum LuHBu1 (DSM 5847T).</title>
        <authorList>
            <person name="Poehlein A."/>
            <person name="Beck M."/>
            <person name="Schiel-Bengelsdorf B."/>
            <person name="Bengelsdorf F.R."/>
            <person name="Daniel R."/>
            <person name="Duerre P."/>
        </authorList>
    </citation>
    <scope>NUCLEOTIDE SEQUENCE [LARGE SCALE GENOMIC DNA]</scope>
    <source>
        <strain evidence="5">DSM 5847</strain>
    </source>
</reference>
<dbReference type="Pfam" id="PF03990">
    <property type="entry name" value="DUF348"/>
    <property type="match status" value="2"/>
</dbReference>
<dbReference type="Pfam" id="PF06725">
    <property type="entry name" value="3D"/>
    <property type="match status" value="1"/>
</dbReference>
<evidence type="ECO:0000313" key="4">
    <source>
        <dbReference type="EMBL" id="KOA18938.1"/>
    </source>
</evidence>
<dbReference type="InterPro" id="IPR007137">
    <property type="entry name" value="DUF348"/>
</dbReference>
<dbReference type="PATRIC" id="fig|1121318.3.peg.2691"/>
<keyword evidence="1" id="KW-0732">Signal</keyword>
<proteinExistence type="predicted"/>
<dbReference type="GO" id="GO:0004553">
    <property type="term" value="F:hydrolase activity, hydrolyzing O-glycosyl compounds"/>
    <property type="evidence" value="ECO:0007669"/>
    <property type="project" value="InterPro"/>
</dbReference>
<dbReference type="STRING" id="36844.SAMN04488501_10977"/>
<dbReference type="AlphaFoldDB" id="A0A0L6Z811"/>
<evidence type="ECO:0000313" key="5">
    <source>
        <dbReference type="Proteomes" id="UP000037043"/>
    </source>
</evidence>
<protein>
    <submittedName>
        <fullName evidence="4">Cell wall-binding protein YocH</fullName>
    </submittedName>
</protein>
<dbReference type="InterPro" id="IPR010611">
    <property type="entry name" value="3D_dom"/>
</dbReference>
<keyword evidence="2" id="KW-1133">Transmembrane helix</keyword>
<dbReference type="PANTHER" id="PTHR39160:SF4">
    <property type="entry name" value="RESUSCITATION-PROMOTING FACTOR RPFB"/>
    <property type="match status" value="1"/>
</dbReference>
<evidence type="ECO:0000259" key="3">
    <source>
        <dbReference type="PROSITE" id="PS51109"/>
    </source>
</evidence>
<feature type="transmembrane region" description="Helical" evidence="2">
    <location>
        <begin position="20"/>
        <end position="40"/>
    </location>
</feature>
<keyword evidence="5" id="KW-1185">Reference proteome</keyword>
<keyword evidence="2" id="KW-0472">Membrane</keyword>
<dbReference type="InterPro" id="IPR036908">
    <property type="entry name" value="RlpA-like_sf"/>
</dbReference>
<comment type="caution">
    <text evidence="4">The sequence shown here is derived from an EMBL/GenBank/DDBJ whole genome shotgun (WGS) entry which is preliminary data.</text>
</comment>
<sequence>MLDKIKDSIKAYFSSGPKVALLGVLILVVTCATTIGVLSMEKSVNILVDGQEISVMTYKSKVKDILSKNNVTLGPKDIVEPNINSKIKSGDTIKVEKAVNVQLVMDGQEKTVLTNSDNVEQMLNEEGVKLGEQDKVSPSKGELIKSGLKIVVTRFNTKIEKKMEPIQFATEVKKDPDLKEGQRKVVQEGTAGEKEVSIKIVYQDGKEVSRTVVQEKVTKKPTSKVIVMGTLKTMALSRGGSISYSAKYRMKATAYTESYKDTGKQPGDKYFGITASGTRVKRNPEGYSTVAVDPSVIPLGTKLYIDGYGYAIAEDIGGAIKGNKIDLYFSSDSHVYKWGVKYVDVYVIK</sequence>
<name>A0A0L6Z811_9CLOT</name>
<feature type="domain" description="G5" evidence="3">
    <location>
        <begin position="152"/>
        <end position="232"/>
    </location>
</feature>
<evidence type="ECO:0000256" key="2">
    <source>
        <dbReference type="SAM" id="Phobius"/>
    </source>
</evidence>
<evidence type="ECO:0000256" key="1">
    <source>
        <dbReference type="ARBA" id="ARBA00022729"/>
    </source>
</evidence>
<dbReference type="RefSeq" id="WP_052222162.1">
    <property type="nucleotide sequence ID" value="NZ_LHUR01000031.1"/>
</dbReference>
<dbReference type="SUPFAM" id="SSF50685">
    <property type="entry name" value="Barwin-like endoglucanases"/>
    <property type="match status" value="1"/>
</dbReference>
<dbReference type="EMBL" id="LHUR01000031">
    <property type="protein sequence ID" value="KOA18938.1"/>
    <property type="molecule type" value="Genomic_DNA"/>
</dbReference>
<gene>
    <name evidence="4" type="primary">yocH</name>
    <name evidence="4" type="ORF">CLHOM_26780</name>
</gene>
<dbReference type="CDD" id="cd22786">
    <property type="entry name" value="DPBB_YuiC-like"/>
    <property type="match status" value="1"/>
</dbReference>
<organism evidence="4 5">
    <name type="scientific">Clostridium homopropionicum DSM 5847</name>
    <dbReference type="NCBI Taxonomy" id="1121318"/>
    <lineage>
        <taxon>Bacteria</taxon>
        <taxon>Bacillati</taxon>
        <taxon>Bacillota</taxon>
        <taxon>Clostridia</taxon>
        <taxon>Eubacteriales</taxon>
        <taxon>Clostridiaceae</taxon>
        <taxon>Clostridium</taxon>
    </lineage>
</organism>
<dbReference type="InterPro" id="IPR051933">
    <property type="entry name" value="Resuscitation_pf_RpfB"/>
</dbReference>
<dbReference type="PROSITE" id="PS51109">
    <property type="entry name" value="G5"/>
    <property type="match status" value="1"/>
</dbReference>
<dbReference type="InterPro" id="IPR011098">
    <property type="entry name" value="G5_dom"/>
</dbReference>
<dbReference type="Proteomes" id="UP000037043">
    <property type="component" value="Unassembled WGS sequence"/>
</dbReference>
<dbReference type="GO" id="GO:0019867">
    <property type="term" value="C:outer membrane"/>
    <property type="evidence" value="ECO:0007669"/>
    <property type="project" value="InterPro"/>
</dbReference>
<dbReference type="PANTHER" id="PTHR39160">
    <property type="entry name" value="CELL WALL-BINDING PROTEIN YOCH"/>
    <property type="match status" value="1"/>
</dbReference>
<dbReference type="Gene3D" id="2.20.230.10">
    <property type="entry name" value="Resuscitation-promoting factor rpfb"/>
    <property type="match status" value="1"/>
</dbReference>
<dbReference type="Pfam" id="PF07501">
    <property type="entry name" value="G5"/>
    <property type="match status" value="1"/>
</dbReference>